<organism evidence="2 3">
    <name type="scientific">Oleiphilus messinensis</name>
    <dbReference type="NCBI Taxonomy" id="141451"/>
    <lineage>
        <taxon>Bacteria</taxon>
        <taxon>Pseudomonadati</taxon>
        <taxon>Pseudomonadota</taxon>
        <taxon>Gammaproteobacteria</taxon>
        <taxon>Oceanospirillales</taxon>
        <taxon>Oleiphilaceae</taxon>
        <taxon>Oleiphilus</taxon>
    </lineage>
</organism>
<proteinExistence type="predicted"/>
<evidence type="ECO:0000313" key="2">
    <source>
        <dbReference type="EMBL" id="ARU56419.1"/>
    </source>
</evidence>
<dbReference type="SMART" id="SM00671">
    <property type="entry name" value="SEL1"/>
    <property type="match status" value="2"/>
</dbReference>
<dbReference type="Proteomes" id="UP000196027">
    <property type="component" value="Chromosome"/>
</dbReference>
<dbReference type="OrthoDB" id="8561742at2"/>
<gene>
    <name evidence="2" type="ORF">OLMES_2356</name>
</gene>
<dbReference type="KEGG" id="ome:OLMES_2356"/>
<dbReference type="SUPFAM" id="SSF81901">
    <property type="entry name" value="HCP-like"/>
    <property type="match status" value="1"/>
</dbReference>
<evidence type="ECO:0000313" key="3">
    <source>
        <dbReference type="Proteomes" id="UP000196027"/>
    </source>
</evidence>
<accession>A0A1Y0I8A0</accession>
<feature type="signal peptide" evidence="1">
    <location>
        <begin position="1"/>
        <end position="22"/>
    </location>
</feature>
<keyword evidence="3" id="KW-1185">Reference proteome</keyword>
<sequence>MVIKRIGIVCVLALLVSGCAITQSGKGFDLVDDNKYAEALPFLEAAAKQEGSKSAAVMASFLYLSDYQIPRDIAKAQEYYELSQSLDYARWDQYLDYFMPLAKARILIYDEDHGNDVEGTNILRGERYSEYSPALSLLAKSYAFGKGVGKNTKIAKLLFERAVDHDRYVYSAHYYAWMLAVHPDQEFRDGVRALTLIQEVLDDDEEADKATTLDTLAAIHAENGNFELAVQTQKKAIENLINESKEYPQFLVWESWLQCRLKSYEQKVPYHYASDAMPFKGATGSEPCVWE</sequence>
<keyword evidence="1" id="KW-0732">Signal</keyword>
<protein>
    <submittedName>
        <fullName evidence="2">Tetratricopeptide TPR_2 repeat protein-like protein</fullName>
    </submittedName>
</protein>
<feature type="chain" id="PRO_5013050269" evidence="1">
    <location>
        <begin position="23"/>
        <end position="291"/>
    </location>
</feature>
<dbReference type="InterPro" id="IPR006597">
    <property type="entry name" value="Sel1-like"/>
</dbReference>
<reference evidence="2 3" key="1">
    <citation type="submission" date="2017-05" db="EMBL/GenBank/DDBJ databases">
        <title>Genomic insights into alkan degradation activity of Oleiphilus messinensis.</title>
        <authorList>
            <person name="Kozyavkin S.A."/>
            <person name="Slesarev A.I."/>
            <person name="Golyshin P.N."/>
            <person name="Korzhenkov A."/>
            <person name="Golyshina O.N."/>
            <person name="Toshchakov S.V."/>
        </authorList>
    </citation>
    <scope>NUCLEOTIDE SEQUENCE [LARGE SCALE GENOMIC DNA]</scope>
    <source>
        <strain evidence="2 3">ME102</strain>
    </source>
</reference>
<dbReference type="Gene3D" id="1.25.40.10">
    <property type="entry name" value="Tetratricopeptide repeat domain"/>
    <property type="match status" value="1"/>
</dbReference>
<dbReference type="EMBL" id="CP021425">
    <property type="protein sequence ID" value="ARU56419.1"/>
    <property type="molecule type" value="Genomic_DNA"/>
</dbReference>
<dbReference type="RefSeq" id="WP_087461404.1">
    <property type="nucleotide sequence ID" value="NZ_CP021425.1"/>
</dbReference>
<evidence type="ECO:0000256" key="1">
    <source>
        <dbReference type="SAM" id="SignalP"/>
    </source>
</evidence>
<dbReference type="PROSITE" id="PS51257">
    <property type="entry name" value="PROKAR_LIPOPROTEIN"/>
    <property type="match status" value="1"/>
</dbReference>
<dbReference type="AlphaFoldDB" id="A0A1Y0I8A0"/>
<dbReference type="InterPro" id="IPR011990">
    <property type="entry name" value="TPR-like_helical_dom_sf"/>
</dbReference>
<name>A0A1Y0I8A0_9GAMM</name>